<reference evidence="3" key="1">
    <citation type="journal article" date="2020" name="ISME J.">
        <title>Gammaproteobacteria mediating utilization of methyl-, sulfur- and petroleum organic compounds in deep ocean hydrothermal plumes.</title>
        <authorList>
            <person name="Zhou Z."/>
            <person name="Liu Y."/>
            <person name="Pan J."/>
            <person name="Cron B.R."/>
            <person name="Toner B.M."/>
            <person name="Anantharaman K."/>
            <person name="Breier J.A."/>
            <person name="Dick G.J."/>
            <person name="Li M."/>
        </authorList>
    </citation>
    <scope>NUCLEOTIDE SEQUENCE</scope>
    <source>
        <strain evidence="3">SZUA-1515</strain>
    </source>
</reference>
<protein>
    <submittedName>
        <fullName evidence="3">DMT family transporter</fullName>
    </submittedName>
</protein>
<feature type="domain" description="EamA" evidence="2">
    <location>
        <begin position="10"/>
        <end position="135"/>
    </location>
</feature>
<dbReference type="Proteomes" id="UP000608579">
    <property type="component" value="Unassembled WGS sequence"/>
</dbReference>
<feature type="transmembrane region" description="Helical" evidence="1">
    <location>
        <begin position="123"/>
        <end position="143"/>
    </location>
</feature>
<feature type="transmembrane region" description="Helical" evidence="1">
    <location>
        <begin position="179"/>
        <end position="199"/>
    </location>
</feature>
<dbReference type="EMBL" id="DQVM01000027">
    <property type="protein sequence ID" value="HIQ29180.1"/>
    <property type="molecule type" value="Genomic_DNA"/>
</dbReference>
<feature type="domain" description="EamA" evidence="2">
    <location>
        <begin position="149"/>
        <end position="283"/>
    </location>
</feature>
<accession>A0A833EBU4</accession>
<feature type="transmembrane region" description="Helical" evidence="1">
    <location>
        <begin position="242"/>
        <end position="260"/>
    </location>
</feature>
<evidence type="ECO:0000256" key="1">
    <source>
        <dbReference type="SAM" id="Phobius"/>
    </source>
</evidence>
<feature type="transmembrane region" description="Helical" evidence="1">
    <location>
        <begin position="211"/>
        <end position="230"/>
    </location>
</feature>
<dbReference type="SUPFAM" id="SSF103481">
    <property type="entry name" value="Multidrug resistance efflux transporter EmrE"/>
    <property type="match status" value="2"/>
</dbReference>
<dbReference type="GO" id="GO:0016020">
    <property type="term" value="C:membrane"/>
    <property type="evidence" value="ECO:0007669"/>
    <property type="project" value="InterPro"/>
</dbReference>
<keyword evidence="1" id="KW-1133">Transmembrane helix</keyword>
<sequence length="284" mass="31191">MSRAFYLAQGIAAGMLFGTSSIIIRFLPTLDAITIGFYRLIIAITMLIPINILLLRETPRFLSENLPRLIMLGLLIGFHFIFFISAVKYTTILNTTVLVNTTPVITLVLSWIFLREPTSTHRIIGLVLTLVGASSIALLETIYSPGNLIGDLFAFLAAVFWAVYLMLGKPIRERGNVLVMMPVIYSISAILLALSGFVVNSSIPIPSYKELIFLLALAFLPTVLGHTLHFSSLKHLSAFQTSTLALLEPVVATILAAVIFLEIPNAFFYIGAAVTMLGIYLVLR</sequence>
<feature type="transmembrane region" description="Helical" evidence="1">
    <location>
        <begin position="66"/>
        <end position="86"/>
    </location>
</feature>
<feature type="transmembrane region" description="Helical" evidence="1">
    <location>
        <begin position="7"/>
        <end position="27"/>
    </location>
</feature>
<feature type="transmembrane region" description="Helical" evidence="1">
    <location>
        <begin position="92"/>
        <end position="114"/>
    </location>
</feature>
<dbReference type="PANTHER" id="PTHR22911">
    <property type="entry name" value="ACYL-MALONYL CONDENSING ENZYME-RELATED"/>
    <property type="match status" value="1"/>
</dbReference>
<dbReference type="AlphaFoldDB" id="A0A833EBU4"/>
<dbReference type="InterPro" id="IPR037185">
    <property type="entry name" value="EmrE-like"/>
</dbReference>
<feature type="transmembrane region" description="Helical" evidence="1">
    <location>
        <begin position="33"/>
        <end position="54"/>
    </location>
</feature>
<name>A0A833EBU4_CALS0</name>
<gene>
    <name evidence="3" type="ORF">EYH45_01300</name>
</gene>
<proteinExistence type="predicted"/>
<dbReference type="PANTHER" id="PTHR22911:SF76">
    <property type="entry name" value="EAMA DOMAIN-CONTAINING PROTEIN"/>
    <property type="match status" value="1"/>
</dbReference>
<evidence type="ECO:0000313" key="3">
    <source>
        <dbReference type="EMBL" id="HIQ29180.1"/>
    </source>
</evidence>
<dbReference type="InterPro" id="IPR000620">
    <property type="entry name" value="EamA_dom"/>
</dbReference>
<keyword evidence="1" id="KW-0812">Transmembrane</keyword>
<evidence type="ECO:0000313" key="4">
    <source>
        <dbReference type="Proteomes" id="UP000608579"/>
    </source>
</evidence>
<feature type="transmembrane region" description="Helical" evidence="1">
    <location>
        <begin position="149"/>
        <end position="167"/>
    </location>
</feature>
<dbReference type="Gene3D" id="1.10.3730.20">
    <property type="match status" value="1"/>
</dbReference>
<keyword evidence="1" id="KW-0472">Membrane</keyword>
<comment type="caution">
    <text evidence="3">The sequence shown here is derived from an EMBL/GenBank/DDBJ whole genome shotgun (WGS) entry which is preliminary data.</text>
</comment>
<feature type="transmembrane region" description="Helical" evidence="1">
    <location>
        <begin position="266"/>
        <end position="283"/>
    </location>
</feature>
<evidence type="ECO:0000259" key="2">
    <source>
        <dbReference type="Pfam" id="PF00892"/>
    </source>
</evidence>
<dbReference type="Pfam" id="PF00892">
    <property type="entry name" value="EamA"/>
    <property type="match status" value="2"/>
</dbReference>
<organism evidence="3 4">
    <name type="scientific">Caldiarchaeum subterraneum</name>
    <dbReference type="NCBI Taxonomy" id="311458"/>
    <lineage>
        <taxon>Archaea</taxon>
        <taxon>Nitrososphaerota</taxon>
        <taxon>Candidatus Caldarchaeales</taxon>
        <taxon>Candidatus Caldarchaeaceae</taxon>
        <taxon>Candidatus Caldarchaeum</taxon>
    </lineage>
</organism>